<sequence length="141" mass="15426">MNFRPQNRDEPELNLIPMIDVLIVLMIFLVLTTTFSRETGLELQLPKAQSPASEETPQGVDIAVGPDGQFSVNGTPLPDNRLETLREAMKAAAGERRDPLVIVRADRTTQHQHVITVLDAASQLGFGHISFAAEATPESKP</sequence>
<evidence type="ECO:0000256" key="9">
    <source>
        <dbReference type="SAM" id="Phobius"/>
    </source>
</evidence>
<dbReference type="PANTHER" id="PTHR30558:SF3">
    <property type="entry name" value="BIOPOLYMER TRANSPORT PROTEIN EXBD-RELATED"/>
    <property type="match status" value="1"/>
</dbReference>
<keyword evidence="7" id="KW-0653">Protein transport</keyword>
<dbReference type="GO" id="GO:0005886">
    <property type="term" value="C:plasma membrane"/>
    <property type="evidence" value="ECO:0007669"/>
    <property type="project" value="UniProtKB-SubCell"/>
</dbReference>
<evidence type="ECO:0000256" key="1">
    <source>
        <dbReference type="ARBA" id="ARBA00004162"/>
    </source>
</evidence>
<keyword evidence="5 9" id="KW-1133">Transmembrane helix</keyword>
<evidence type="ECO:0000256" key="7">
    <source>
        <dbReference type="RuleBase" id="RU003879"/>
    </source>
</evidence>
<evidence type="ECO:0000256" key="2">
    <source>
        <dbReference type="ARBA" id="ARBA00005811"/>
    </source>
</evidence>
<keyword evidence="7" id="KW-0813">Transport</keyword>
<evidence type="ECO:0000256" key="8">
    <source>
        <dbReference type="SAM" id="MobiDB-lite"/>
    </source>
</evidence>
<evidence type="ECO:0000256" key="6">
    <source>
        <dbReference type="ARBA" id="ARBA00023136"/>
    </source>
</evidence>
<dbReference type="Proteomes" id="UP000503004">
    <property type="component" value="Chromosome"/>
</dbReference>
<proteinExistence type="inferred from homology"/>
<dbReference type="EMBL" id="CP046565">
    <property type="protein sequence ID" value="QJD31119.1"/>
    <property type="molecule type" value="Genomic_DNA"/>
</dbReference>
<organism evidence="10 11">
    <name type="scientific">Methylococcus geothermalis</name>
    <dbReference type="NCBI Taxonomy" id="2681310"/>
    <lineage>
        <taxon>Bacteria</taxon>
        <taxon>Pseudomonadati</taxon>
        <taxon>Pseudomonadota</taxon>
        <taxon>Gammaproteobacteria</taxon>
        <taxon>Methylococcales</taxon>
        <taxon>Methylococcaceae</taxon>
        <taxon>Methylococcus</taxon>
    </lineage>
</organism>
<feature type="transmembrane region" description="Helical" evidence="9">
    <location>
        <begin position="15"/>
        <end position="35"/>
    </location>
</feature>
<dbReference type="GO" id="GO:0015031">
    <property type="term" value="P:protein transport"/>
    <property type="evidence" value="ECO:0007669"/>
    <property type="project" value="UniProtKB-KW"/>
</dbReference>
<keyword evidence="4 7" id="KW-0812">Transmembrane</keyword>
<evidence type="ECO:0000256" key="3">
    <source>
        <dbReference type="ARBA" id="ARBA00022475"/>
    </source>
</evidence>
<gene>
    <name evidence="10" type="ORF">GNH96_15015</name>
</gene>
<evidence type="ECO:0000313" key="10">
    <source>
        <dbReference type="EMBL" id="QJD31119.1"/>
    </source>
</evidence>
<evidence type="ECO:0000313" key="11">
    <source>
        <dbReference type="Proteomes" id="UP000503004"/>
    </source>
</evidence>
<evidence type="ECO:0000256" key="4">
    <source>
        <dbReference type="ARBA" id="ARBA00022692"/>
    </source>
</evidence>
<evidence type="ECO:0000256" key="5">
    <source>
        <dbReference type="ARBA" id="ARBA00022989"/>
    </source>
</evidence>
<dbReference type="RefSeq" id="WP_169604387.1">
    <property type="nucleotide sequence ID" value="NZ_CP046565.1"/>
</dbReference>
<comment type="subcellular location">
    <subcellularLocation>
        <location evidence="1">Cell membrane</location>
        <topology evidence="1">Single-pass membrane protein</topology>
    </subcellularLocation>
    <subcellularLocation>
        <location evidence="7">Cell membrane</location>
        <topology evidence="7">Single-pass type II membrane protein</topology>
    </subcellularLocation>
</comment>
<keyword evidence="3" id="KW-1003">Cell membrane</keyword>
<dbReference type="PANTHER" id="PTHR30558">
    <property type="entry name" value="EXBD MEMBRANE COMPONENT OF PMF-DRIVEN MACROMOLECULE IMPORT SYSTEM"/>
    <property type="match status" value="1"/>
</dbReference>
<keyword evidence="6 9" id="KW-0472">Membrane</keyword>
<dbReference type="Pfam" id="PF02472">
    <property type="entry name" value="ExbD"/>
    <property type="match status" value="1"/>
</dbReference>
<dbReference type="Gene3D" id="3.30.420.270">
    <property type="match status" value="1"/>
</dbReference>
<reference evidence="11" key="1">
    <citation type="submission" date="2019-12" db="EMBL/GenBank/DDBJ databases">
        <authorList>
            <person name="Awala S.I."/>
            <person name="Rhee S.K."/>
        </authorList>
    </citation>
    <scope>NUCLEOTIDE SEQUENCE [LARGE SCALE GENOMIC DNA]</scope>
    <source>
        <strain evidence="11">IM1</strain>
    </source>
</reference>
<accession>A0A858QB48</accession>
<dbReference type="AlphaFoldDB" id="A0A858QB48"/>
<protein>
    <submittedName>
        <fullName evidence="10">Biopolymer transporter ExbD</fullName>
    </submittedName>
</protein>
<dbReference type="GO" id="GO:0022857">
    <property type="term" value="F:transmembrane transporter activity"/>
    <property type="evidence" value="ECO:0007669"/>
    <property type="project" value="InterPro"/>
</dbReference>
<dbReference type="KEGG" id="metu:GNH96_15015"/>
<feature type="region of interest" description="Disordered" evidence="8">
    <location>
        <begin position="44"/>
        <end position="79"/>
    </location>
</feature>
<keyword evidence="11" id="KW-1185">Reference proteome</keyword>
<dbReference type="InterPro" id="IPR003400">
    <property type="entry name" value="ExbD"/>
</dbReference>
<comment type="similarity">
    <text evidence="2 7">Belongs to the ExbD/TolR family.</text>
</comment>
<name>A0A858QB48_9GAMM</name>